<reference evidence="3" key="2">
    <citation type="submission" date="2010-07" db="EMBL/GenBank/DDBJ databases">
        <authorList>
            <consortium name="The Broad Institute Genome Sequencing Platform"/>
            <consortium name="Broad Institute Genome Sequencing Center for Infectious Disease"/>
            <person name="Ma L.-J."/>
            <person name="Dead R."/>
            <person name="Young S."/>
            <person name="Zeng Q."/>
            <person name="Koehrsen M."/>
            <person name="Alvarado L."/>
            <person name="Berlin A."/>
            <person name="Chapman S.B."/>
            <person name="Chen Z."/>
            <person name="Freedman E."/>
            <person name="Gellesch M."/>
            <person name="Goldberg J."/>
            <person name="Griggs A."/>
            <person name="Gujja S."/>
            <person name="Heilman E.R."/>
            <person name="Heiman D."/>
            <person name="Hepburn T."/>
            <person name="Howarth C."/>
            <person name="Jen D."/>
            <person name="Larson L."/>
            <person name="Mehta T."/>
            <person name="Neiman D."/>
            <person name="Pearson M."/>
            <person name="Roberts A."/>
            <person name="Saif S."/>
            <person name="Shea T."/>
            <person name="Shenoy N."/>
            <person name="Sisk P."/>
            <person name="Stolte C."/>
            <person name="Sykes S."/>
            <person name="Walk T."/>
            <person name="White J."/>
            <person name="Yandava C."/>
            <person name="Haas B."/>
            <person name="Nusbaum C."/>
            <person name="Birren B."/>
        </authorList>
    </citation>
    <scope>NUCLEOTIDE SEQUENCE</scope>
    <source>
        <strain evidence="3">R3-111a-1</strain>
    </source>
</reference>
<keyword evidence="2" id="KW-1133">Transmembrane helix</keyword>
<evidence type="ECO:0000313" key="3">
    <source>
        <dbReference type="EMBL" id="EJT70982.1"/>
    </source>
</evidence>
<dbReference type="EnsemblFungi" id="EJT70982">
    <property type="protein sequence ID" value="EJT70982"/>
    <property type="gene ID" value="GGTG_12003"/>
</dbReference>
<reference evidence="5" key="1">
    <citation type="submission" date="2010-07" db="EMBL/GenBank/DDBJ databases">
        <title>The genome sequence of Gaeumannomyces graminis var. tritici strain R3-111a-1.</title>
        <authorList>
            <consortium name="The Broad Institute Genome Sequencing Platform"/>
            <person name="Ma L.-J."/>
            <person name="Dead R."/>
            <person name="Young S."/>
            <person name="Zeng Q."/>
            <person name="Koehrsen M."/>
            <person name="Alvarado L."/>
            <person name="Berlin A."/>
            <person name="Chapman S.B."/>
            <person name="Chen Z."/>
            <person name="Freedman E."/>
            <person name="Gellesch M."/>
            <person name="Goldberg J."/>
            <person name="Griggs A."/>
            <person name="Gujja S."/>
            <person name="Heilman E.R."/>
            <person name="Heiman D."/>
            <person name="Hepburn T."/>
            <person name="Howarth C."/>
            <person name="Jen D."/>
            <person name="Larson L."/>
            <person name="Mehta T."/>
            <person name="Neiman D."/>
            <person name="Pearson M."/>
            <person name="Roberts A."/>
            <person name="Saif S."/>
            <person name="Shea T."/>
            <person name="Shenoy N."/>
            <person name="Sisk P."/>
            <person name="Stolte C."/>
            <person name="Sykes S."/>
            <person name="Walk T."/>
            <person name="White J."/>
            <person name="Yandava C."/>
            <person name="Haas B."/>
            <person name="Nusbaum C."/>
            <person name="Birren B."/>
        </authorList>
    </citation>
    <scope>NUCLEOTIDE SEQUENCE [LARGE SCALE GENOMIC DNA]</scope>
    <source>
        <strain evidence="5">R3-111a-1</strain>
    </source>
</reference>
<keyword evidence="5" id="KW-1185">Reference proteome</keyword>
<dbReference type="eggNOG" id="ENOG502T1R5">
    <property type="taxonomic scope" value="Eukaryota"/>
</dbReference>
<dbReference type="AlphaFoldDB" id="J3PES3"/>
<reference evidence="4" key="4">
    <citation type="journal article" date="2015" name="G3 (Bethesda)">
        <title>Genome sequences of three phytopathogenic species of the Magnaporthaceae family of fungi.</title>
        <authorList>
            <person name="Okagaki L.H."/>
            <person name="Nunes C.C."/>
            <person name="Sailsbery J."/>
            <person name="Clay B."/>
            <person name="Brown D."/>
            <person name="John T."/>
            <person name="Oh Y."/>
            <person name="Young N."/>
            <person name="Fitzgerald M."/>
            <person name="Haas B.J."/>
            <person name="Zeng Q."/>
            <person name="Young S."/>
            <person name="Adiconis X."/>
            <person name="Fan L."/>
            <person name="Levin J.Z."/>
            <person name="Mitchell T.K."/>
            <person name="Okubara P.A."/>
            <person name="Farman M.L."/>
            <person name="Kohn L.M."/>
            <person name="Birren B."/>
            <person name="Ma L.-J."/>
            <person name="Dean R.A."/>
        </authorList>
    </citation>
    <scope>NUCLEOTIDE SEQUENCE</scope>
    <source>
        <strain evidence="4">R3-111a-1</strain>
    </source>
</reference>
<keyword evidence="2" id="KW-0472">Membrane</keyword>
<reference evidence="3" key="3">
    <citation type="submission" date="2010-09" db="EMBL/GenBank/DDBJ databases">
        <title>Annotation of Gaeumannomyces graminis var. tritici R3-111a-1.</title>
        <authorList>
            <consortium name="The Broad Institute Genome Sequencing Platform"/>
            <person name="Ma L.-J."/>
            <person name="Dead R."/>
            <person name="Young S.K."/>
            <person name="Zeng Q."/>
            <person name="Gargeya S."/>
            <person name="Fitzgerald M."/>
            <person name="Haas B."/>
            <person name="Abouelleil A."/>
            <person name="Alvarado L."/>
            <person name="Arachchi H.M."/>
            <person name="Berlin A."/>
            <person name="Brown A."/>
            <person name="Chapman S.B."/>
            <person name="Chen Z."/>
            <person name="Dunbar C."/>
            <person name="Freedman E."/>
            <person name="Gearin G."/>
            <person name="Gellesch M."/>
            <person name="Goldberg J."/>
            <person name="Griggs A."/>
            <person name="Gujja S."/>
            <person name="Heiman D."/>
            <person name="Howarth C."/>
            <person name="Larson L."/>
            <person name="Lui A."/>
            <person name="MacDonald P.J.P."/>
            <person name="Mehta T."/>
            <person name="Montmayeur A."/>
            <person name="Murphy C."/>
            <person name="Neiman D."/>
            <person name="Pearson M."/>
            <person name="Priest M."/>
            <person name="Roberts A."/>
            <person name="Saif S."/>
            <person name="Shea T."/>
            <person name="Shenoy N."/>
            <person name="Sisk P."/>
            <person name="Stolte C."/>
            <person name="Sykes S."/>
            <person name="Yandava C."/>
            <person name="Wortman J."/>
            <person name="Nusbaum C."/>
            <person name="Birren B."/>
        </authorList>
    </citation>
    <scope>NUCLEOTIDE SEQUENCE</scope>
    <source>
        <strain evidence="3">R3-111a-1</strain>
    </source>
</reference>
<dbReference type="GeneID" id="20352461"/>
<protein>
    <submittedName>
        <fullName evidence="3 4">Uncharacterized protein</fullName>
    </submittedName>
</protein>
<evidence type="ECO:0000313" key="5">
    <source>
        <dbReference type="Proteomes" id="UP000006039"/>
    </source>
</evidence>
<feature type="compositionally biased region" description="Low complexity" evidence="1">
    <location>
        <begin position="120"/>
        <end position="160"/>
    </location>
</feature>
<dbReference type="Proteomes" id="UP000006039">
    <property type="component" value="Unassembled WGS sequence"/>
</dbReference>
<evidence type="ECO:0000256" key="1">
    <source>
        <dbReference type="SAM" id="MobiDB-lite"/>
    </source>
</evidence>
<dbReference type="PANTHER" id="PTHR38122:SF1">
    <property type="entry name" value="GLYCOPROTEIN X"/>
    <property type="match status" value="1"/>
</dbReference>
<gene>
    <name evidence="4" type="primary">20352461</name>
    <name evidence="3" type="ORF">GGTG_12003</name>
</gene>
<accession>J3PES3</accession>
<proteinExistence type="predicted"/>
<dbReference type="STRING" id="644352.J3PES3"/>
<evidence type="ECO:0000256" key="2">
    <source>
        <dbReference type="SAM" id="Phobius"/>
    </source>
</evidence>
<reference evidence="4" key="5">
    <citation type="submission" date="2018-04" db="UniProtKB">
        <authorList>
            <consortium name="EnsemblFungi"/>
        </authorList>
    </citation>
    <scope>IDENTIFICATION</scope>
    <source>
        <strain evidence="4">R3-111a-1</strain>
    </source>
</reference>
<feature type="compositionally biased region" description="Basic and acidic residues" evidence="1">
    <location>
        <begin position="224"/>
        <end position="240"/>
    </location>
</feature>
<dbReference type="HOGENOM" id="CLU_1161210_0_0_1"/>
<dbReference type="VEuPathDB" id="FungiDB:GGTG_12003"/>
<sequence>MMLKSIFHVLRRQESLKPDSPIPARCFQFCNNAFREAQMQSKNPQLCADDSAFASSLDSCLGCLDSQANGTANFPRESLTQEFVEYMDYCGYPVLSTLVYTSANGKVMTEVVIGNRPRNSTTHASTTTSSSTRTTHSGTTSMTSSTSSTSSSLPTGTPGSRDTAVSDVRTDTQAKTIGIAVGVTAAATLLIVVAAATVFIKTRSRKRKETGKDTEADNNSLDKPMLHSDHIPRPNPHEVEGSPAAGELGDFVPYWPAELPAREVAAHEMPDETPRQK</sequence>
<dbReference type="PANTHER" id="PTHR38122">
    <property type="entry name" value="GLYCOPROTEIN X"/>
    <property type="match status" value="1"/>
</dbReference>
<dbReference type="RefSeq" id="XP_009228159.1">
    <property type="nucleotide sequence ID" value="XM_009229895.1"/>
</dbReference>
<keyword evidence="2" id="KW-0812">Transmembrane</keyword>
<organism evidence="3">
    <name type="scientific">Gaeumannomyces tritici (strain R3-111a-1)</name>
    <name type="common">Wheat and barley take-all root rot fungus</name>
    <name type="synonym">Gaeumannomyces graminis var. tritici</name>
    <dbReference type="NCBI Taxonomy" id="644352"/>
    <lineage>
        <taxon>Eukaryota</taxon>
        <taxon>Fungi</taxon>
        <taxon>Dikarya</taxon>
        <taxon>Ascomycota</taxon>
        <taxon>Pezizomycotina</taxon>
        <taxon>Sordariomycetes</taxon>
        <taxon>Sordariomycetidae</taxon>
        <taxon>Magnaporthales</taxon>
        <taxon>Magnaporthaceae</taxon>
        <taxon>Gaeumannomyces</taxon>
    </lineage>
</organism>
<feature type="region of interest" description="Disordered" evidence="1">
    <location>
        <begin position="203"/>
        <end position="251"/>
    </location>
</feature>
<feature type="region of interest" description="Disordered" evidence="1">
    <location>
        <begin position="114"/>
        <end position="168"/>
    </location>
</feature>
<evidence type="ECO:0000313" key="4">
    <source>
        <dbReference type="EnsemblFungi" id="EJT70982"/>
    </source>
</evidence>
<dbReference type="EMBL" id="GL385401">
    <property type="protein sequence ID" value="EJT70982.1"/>
    <property type="molecule type" value="Genomic_DNA"/>
</dbReference>
<feature type="transmembrane region" description="Helical" evidence="2">
    <location>
        <begin position="177"/>
        <end position="200"/>
    </location>
</feature>
<name>J3PES3_GAET3</name>
<dbReference type="OrthoDB" id="5414836at2759"/>